<dbReference type="InterPro" id="IPR002656">
    <property type="entry name" value="Acyl_transf_3_dom"/>
</dbReference>
<keyword evidence="1" id="KW-1133">Transmembrane helix</keyword>
<accession>A0A382PW89</accession>
<dbReference type="EMBL" id="UINC01109425">
    <property type="protein sequence ID" value="SVC76241.1"/>
    <property type="molecule type" value="Genomic_DNA"/>
</dbReference>
<dbReference type="Pfam" id="PF01757">
    <property type="entry name" value="Acyl_transf_3"/>
    <property type="match status" value="1"/>
</dbReference>
<feature type="non-terminal residue" evidence="3">
    <location>
        <position position="1"/>
    </location>
</feature>
<dbReference type="GO" id="GO:0016747">
    <property type="term" value="F:acyltransferase activity, transferring groups other than amino-acyl groups"/>
    <property type="evidence" value="ECO:0007669"/>
    <property type="project" value="InterPro"/>
</dbReference>
<sequence length="106" mass="12342">VLSGFVLANQINHIIDRGFKIEDFKVFLIRRWMRTVPPYLLAVICAVIIFGGDTLLNILSHIFFVQNLFSDTPSYNFFSVGWSLSIEEWFYVAFPVILFISYKNIN</sequence>
<evidence type="ECO:0000256" key="1">
    <source>
        <dbReference type="SAM" id="Phobius"/>
    </source>
</evidence>
<feature type="transmembrane region" description="Helical" evidence="1">
    <location>
        <begin position="39"/>
        <end position="69"/>
    </location>
</feature>
<evidence type="ECO:0000259" key="2">
    <source>
        <dbReference type="Pfam" id="PF01757"/>
    </source>
</evidence>
<reference evidence="3" key="1">
    <citation type="submission" date="2018-05" db="EMBL/GenBank/DDBJ databases">
        <authorList>
            <person name="Lanie J.A."/>
            <person name="Ng W.-L."/>
            <person name="Kazmierczak K.M."/>
            <person name="Andrzejewski T.M."/>
            <person name="Davidsen T.M."/>
            <person name="Wayne K.J."/>
            <person name="Tettelin H."/>
            <person name="Glass J.I."/>
            <person name="Rusch D."/>
            <person name="Podicherti R."/>
            <person name="Tsui H.-C.T."/>
            <person name="Winkler M.E."/>
        </authorList>
    </citation>
    <scope>NUCLEOTIDE SEQUENCE</scope>
</reference>
<feature type="transmembrane region" description="Helical" evidence="1">
    <location>
        <begin position="89"/>
        <end position="105"/>
    </location>
</feature>
<keyword evidence="1" id="KW-0472">Membrane</keyword>
<organism evidence="3">
    <name type="scientific">marine metagenome</name>
    <dbReference type="NCBI Taxonomy" id="408172"/>
    <lineage>
        <taxon>unclassified sequences</taxon>
        <taxon>metagenomes</taxon>
        <taxon>ecological metagenomes</taxon>
    </lineage>
</organism>
<feature type="domain" description="Acyltransferase 3" evidence="2">
    <location>
        <begin position="1"/>
        <end position="102"/>
    </location>
</feature>
<keyword evidence="1" id="KW-0812">Transmembrane</keyword>
<name>A0A382PW89_9ZZZZ</name>
<gene>
    <name evidence="3" type="ORF">METZ01_LOCUS329095</name>
</gene>
<protein>
    <recommendedName>
        <fullName evidence="2">Acyltransferase 3 domain-containing protein</fullName>
    </recommendedName>
</protein>
<evidence type="ECO:0000313" key="3">
    <source>
        <dbReference type="EMBL" id="SVC76241.1"/>
    </source>
</evidence>
<dbReference type="AlphaFoldDB" id="A0A382PW89"/>
<proteinExistence type="predicted"/>
<feature type="non-terminal residue" evidence="3">
    <location>
        <position position="106"/>
    </location>
</feature>